<dbReference type="Proteomes" id="UP000199111">
    <property type="component" value="Unassembled WGS sequence"/>
</dbReference>
<evidence type="ECO:0008006" key="4">
    <source>
        <dbReference type="Google" id="ProtNLM"/>
    </source>
</evidence>
<evidence type="ECO:0000256" key="1">
    <source>
        <dbReference type="SAM" id="SignalP"/>
    </source>
</evidence>
<dbReference type="AlphaFoldDB" id="A0A1I3LWK8"/>
<feature type="signal peptide" evidence="1">
    <location>
        <begin position="1"/>
        <end position="25"/>
    </location>
</feature>
<proteinExistence type="predicted"/>
<keyword evidence="1" id="KW-0732">Signal</keyword>
<gene>
    <name evidence="2" type="ORF">SAMN05216275_105288</name>
</gene>
<evidence type="ECO:0000313" key="3">
    <source>
        <dbReference type="Proteomes" id="UP000199111"/>
    </source>
</evidence>
<sequence length="113" mass="11713">MLRRILALGAGALLAGALTATPTQAATVTIRTAPASTVDIVYGPVSGAGYCITHIDPQTIVALYRTTGYVCLRNSGTATPANPLSACAYHEPARVVVGAFRHPTEALICRYVA</sequence>
<dbReference type="GeneID" id="96297813"/>
<accession>A0A1I3LWK8</accession>
<reference evidence="3" key="1">
    <citation type="submission" date="2016-10" db="EMBL/GenBank/DDBJ databases">
        <authorList>
            <person name="Varghese N."/>
            <person name="Submissions S."/>
        </authorList>
    </citation>
    <scope>NUCLEOTIDE SEQUENCE [LARGE SCALE GENOMIC DNA]</scope>
    <source>
        <strain evidence="3">CGMCC 4.2126</strain>
    </source>
</reference>
<evidence type="ECO:0000313" key="2">
    <source>
        <dbReference type="EMBL" id="SFI89161.1"/>
    </source>
</evidence>
<organism evidence="2 3">
    <name type="scientific">Streptosporangium canum</name>
    <dbReference type="NCBI Taxonomy" id="324952"/>
    <lineage>
        <taxon>Bacteria</taxon>
        <taxon>Bacillati</taxon>
        <taxon>Actinomycetota</taxon>
        <taxon>Actinomycetes</taxon>
        <taxon>Streptosporangiales</taxon>
        <taxon>Streptosporangiaceae</taxon>
        <taxon>Streptosporangium</taxon>
    </lineage>
</organism>
<keyword evidence="3" id="KW-1185">Reference proteome</keyword>
<feature type="chain" id="PRO_5011447290" description="Secreted protein" evidence="1">
    <location>
        <begin position="26"/>
        <end position="113"/>
    </location>
</feature>
<dbReference type="EMBL" id="FOQY01000005">
    <property type="protein sequence ID" value="SFI89161.1"/>
    <property type="molecule type" value="Genomic_DNA"/>
</dbReference>
<protein>
    <recommendedName>
        <fullName evidence="4">Secreted protein</fullName>
    </recommendedName>
</protein>
<name>A0A1I3LWK8_9ACTN</name>
<dbReference type="RefSeq" id="WP_093886729.1">
    <property type="nucleotide sequence ID" value="NZ_FOQY01000005.1"/>
</dbReference>